<sequence>MPVIKARDANLDDEQMLLSLSISDLTSVLFSTFFSVPCIFANFDIFPTWFDEFGGAASHMAYRIMIYNVFFTAWNSAKCYSQFEKKGGRVR</sequence>
<protein>
    <submittedName>
        <fullName evidence="2">G protein-coupled receptor</fullName>
    </submittedName>
</protein>
<proteinExistence type="predicted"/>
<keyword evidence="1" id="KW-1185">Reference proteome</keyword>
<dbReference type="Proteomes" id="UP000887565">
    <property type="component" value="Unplaced"/>
</dbReference>
<accession>A0A915KDN2</accession>
<dbReference type="WBParaSite" id="nRc.2.0.1.t36480-RA">
    <property type="protein sequence ID" value="nRc.2.0.1.t36480-RA"/>
    <property type="gene ID" value="nRc.2.0.1.g36480"/>
</dbReference>
<reference evidence="2" key="1">
    <citation type="submission" date="2022-11" db="UniProtKB">
        <authorList>
            <consortium name="WormBaseParasite"/>
        </authorList>
    </citation>
    <scope>IDENTIFICATION</scope>
</reference>
<evidence type="ECO:0000313" key="2">
    <source>
        <dbReference type="WBParaSite" id="nRc.2.0.1.t36480-RA"/>
    </source>
</evidence>
<name>A0A915KDN2_ROMCU</name>
<organism evidence="1 2">
    <name type="scientific">Romanomermis culicivorax</name>
    <name type="common">Nematode worm</name>
    <dbReference type="NCBI Taxonomy" id="13658"/>
    <lineage>
        <taxon>Eukaryota</taxon>
        <taxon>Metazoa</taxon>
        <taxon>Ecdysozoa</taxon>
        <taxon>Nematoda</taxon>
        <taxon>Enoplea</taxon>
        <taxon>Dorylaimia</taxon>
        <taxon>Mermithida</taxon>
        <taxon>Mermithoidea</taxon>
        <taxon>Mermithidae</taxon>
        <taxon>Romanomermis</taxon>
    </lineage>
</organism>
<evidence type="ECO:0000313" key="1">
    <source>
        <dbReference type="Proteomes" id="UP000887565"/>
    </source>
</evidence>
<dbReference type="AlphaFoldDB" id="A0A915KDN2"/>